<accession>A0ABY0TJW2</accession>
<proteinExistence type="predicted"/>
<evidence type="ECO:0000313" key="1">
    <source>
        <dbReference type="EMBL" id="SDQ72043.1"/>
    </source>
</evidence>
<dbReference type="Proteomes" id="UP000183471">
    <property type="component" value="Unassembled WGS sequence"/>
</dbReference>
<gene>
    <name evidence="1" type="ORF">SAMN05216402_2007</name>
</gene>
<reference evidence="1 2" key="1">
    <citation type="submission" date="2016-10" db="EMBL/GenBank/DDBJ databases">
        <authorList>
            <person name="Varghese N."/>
            <person name="Submissions S."/>
        </authorList>
    </citation>
    <scope>NUCLEOTIDE SEQUENCE [LARGE SCALE GENOMIC DNA]</scope>
    <source>
        <strain evidence="1 2">Nl1</strain>
    </source>
</reference>
<protein>
    <submittedName>
        <fullName evidence="1">Uncharacterized protein</fullName>
    </submittedName>
</protein>
<evidence type="ECO:0000313" key="2">
    <source>
        <dbReference type="Proteomes" id="UP000183471"/>
    </source>
</evidence>
<keyword evidence="2" id="KW-1185">Reference proteome</keyword>
<dbReference type="EMBL" id="FNKY01000001">
    <property type="protein sequence ID" value="SDQ72043.1"/>
    <property type="molecule type" value="Genomic_DNA"/>
</dbReference>
<organism evidence="1 2">
    <name type="scientific">Nitrosospira multiformis</name>
    <dbReference type="NCBI Taxonomy" id="1231"/>
    <lineage>
        <taxon>Bacteria</taxon>
        <taxon>Pseudomonadati</taxon>
        <taxon>Pseudomonadota</taxon>
        <taxon>Betaproteobacteria</taxon>
        <taxon>Nitrosomonadales</taxon>
        <taxon>Nitrosomonadaceae</taxon>
        <taxon>Nitrosospira</taxon>
    </lineage>
</organism>
<comment type="caution">
    <text evidence="1">The sequence shown here is derived from an EMBL/GenBank/DDBJ whole genome shotgun (WGS) entry which is preliminary data.</text>
</comment>
<name>A0ABY0TJW2_9PROT</name>
<sequence length="96" mass="10480">MKKSELIDMFGLRGDSSSNDQLDDLLFRLESDIPNVLETHSKVTCLSSLTTITIASFGSDDVLAIPERRNRVACPEKAGGLLYESLSTSMRLTVAS</sequence>
<dbReference type="RefSeq" id="WP_074632171.1">
    <property type="nucleotide sequence ID" value="NZ_FNKY01000001.1"/>
</dbReference>